<dbReference type="EMBL" id="JBBPBM010000008">
    <property type="protein sequence ID" value="KAK8571590.1"/>
    <property type="molecule type" value="Genomic_DNA"/>
</dbReference>
<dbReference type="Gene3D" id="3.40.50.300">
    <property type="entry name" value="P-loop containing nucleotide triphosphate hydrolases"/>
    <property type="match status" value="1"/>
</dbReference>
<dbReference type="InterPro" id="IPR027417">
    <property type="entry name" value="P-loop_NTPase"/>
</dbReference>
<proteinExistence type="predicted"/>
<dbReference type="SUPFAM" id="SSF52540">
    <property type="entry name" value="P-loop containing nucleoside triphosphate hydrolases"/>
    <property type="match status" value="1"/>
</dbReference>
<protein>
    <submittedName>
        <fullName evidence="1">Uncharacterized protein</fullName>
    </submittedName>
</protein>
<reference evidence="1 2" key="1">
    <citation type="journal article" date="2024" name="G3 (Bethesda)">
        <title>Genome assembly of Hibiscus sabdariffa L. provides insights into metabolisms of medicinal natural products.</title>
        <authorList>
            <person name="Kim T."/>
        </authorList>
    </citation>
    <scope>NUCLEOTIDE SEQUENCE [LARGE SCALE GENOMIC DNA]</scope>
    <source>
        <strain evidence="1">TK-2024</strain>
        <tissue evidence="1">Old leaves</tissue>
    </source>
</reference>
<evidence type="ECO:0000313" key="1">
    <source>
        <dbReference type="EMBL" id="KAK8571590.1"/>
    </source>
</evidence>
<evidence type="ECO:0000313" key="2">
    <source>
        <dbReference type="Proteomes" id="UP001472677"/>
    </source>
</evidence>
<name>A0ABR2F3K2_9ROSI</name>
<dbReference type="InterPro" id="IPR001806">
    <property type="entry name" value="Small_GTPase"/>
</dbReference>
<gene>
    <name evidence="1" type="ORF">V6N12_027670</name>
</gene>
<keyword evidence="2" id="KW-1185">Reference proteome</keyword>
<organism evidence="1 2">
    <name type="scientific">Hibiscus sabdariffa</name>
    <name type="common">roselle</name>
    <dbReference type="NCBI Taxonomy" id="183260"/>
    <lineage>
        <taxon>Eukaryota</taxon>
        <taxon>Viridiplantae</taxon>
        <taxon>Streptophyta</taxon>
        <taxon>Embryophyta</taxon>
        <taxon>Tracheophyta</taxon>
        <taxon>Spermatophyta</taxon>
        <taxon>Magnoliopsida</taxon>
        <taxon>eudicotyledons</taxon>
        <taxon>Gunneridae</taxon>
        <taxon>Pentapetalae</taxon>
        <taxon>rosids</taxon>
        <taxon>malvids</taxon>
        <taxon>Malvales</taxon>
        <taxon>Malvaceae</taxon>
        <taxon>Malvoideae</taxon>
        <taxon>Hibiscus</taxon>
    </lineage>
</organism>
<dbReference type="Proteomes" id="UP001472677">
    <property type="component" value="Unassembled WGS sequence"/>
</dbReference>
<dbReference type="InterPro" id="IPR050209">
    <property type="entry name" value="Rab_GTPases_membrane_traffic"/>
</dbReference>
<accession>A0ABR2F3K2</accession>
<comment type="caution">
    <text evidence="1">The sequence shown here is derived from an EMBL/GenBank/DDBJ whole genome shotgun (WGS) entry which is preliminary data.</text>
</comment>
<dbReference type="Pfam" id="PF00071">
    <property type="entry name" value="Ras"/>
    <property type="match status" value="1"/>
</dbReference>
<sequence length="84" mass="9718">MLAGNKCDLENSREVGLGKGKSLAESERLFFVETSVFDLTNVQITFEIVIREIYNDDKLKQSKTKRKDPWVWPKLSVLQAHLKH</sequence>
<dbReference type="PANTHER" id="PTHR47979">
    <property type="entry name" value="DRAB11-RELATED"/>
    <property type="match status" value="1"/>
</dbReference>